<keyword evidence="7" id="KW-0949">S-adenosyl-L-methionine</keyword>
<dbReference type="PIRSF" id="PIRSF004911">
    <property type="entry name" value="DUF160"/>
    <property type="match status" value="1"/>
</dbReference>
<evidence type="ECO:0000256" key="3">
    <source>
        <dbReference type="ARBA" id="ARBA00001966"/>
    </source>
</evidence>
<evidence type="ECO:0000256" key="14">
    <source>
        <dbReference type="PIRSR" id="PIRSR004911-1"/>
    </source>
</evidence>
<comment type="cofactor">
    <cofactor evidence="3">
        <name>[4Fe-4S] cluster</name>
        <dbReference type="ChEBI" id="CHEBI:49883"/>
    </cofactor>
</comment>
<evidence type="ECO:0000256" key="13">
    <source>
        <dbReference type="ARBA" id="ARBA00030756"/>
    </source>
</evidence>
<evidence type="ECO:0000259" key="16">
    <source>
        <dbReference type="PROSITE" id="PS51918"/>
    </source>
</evidence>
<dbReference type="Pfam" id="PF04055">
    <property type="entry name" value="Radical_SAM"/>
    <property type="match status" value="1"/>
</dbReference>
<evidence type="ECO:0000256" key="7">
    <source>
        <dbReference type="ARBA" id="ARBA00022691"/>
    </source>
</evidence>
<evidence type="ECO:0000256" key="11">
    <source>
        <dbReference type="ARBA" id="ARBA00023014"/>
    </source>
</evidence>
<proteinExistence type="inferred from homology"/>
<protein>
    <recommendedName>
        <fullName evidence="5">L-lysine 2,3-aminomutase</fullName>
    </recommendedName>
    <alternativeName>
        <fullName evidence="13">EF-P post-translational modification enzyme B</fullName>
    </alternativeName>
</protein>
<dbReference type="EMBL" id="QPJY01000011">
    <property type="protein sequence ID" value="RCX26160.1"/>
    <property type="molecule type" value="Genomic_DNA"/>
</dbReference>
<sequence>MIPRTRPAWQTGGWQQQLAEALGDPEELIRRLALDPGLLPAARAAATAFGLKVPEAYLGRIRPGDPHDPLLRQVLPLGAELEPAAGYVADPLGENKAMPVPGLLHKYRGRALLVVTGACPIHCRYCFRRHFPYAEANPSRQEWSTAIHWLGMNPEVHEVLLSGGDPLSLPDPKLAMLARRLAAIPHLRRLRIHTRMPVVVPDRVTAELIAWFTGTRLQPIMVLHCNHPRELDAGVSAALGRLREAGVTLLNQAVLLRGVNDATDTLAELSEALFAAGVLPYYLHLLDPVAGAAHFEVPVDRARQLHTGIRDRLPGYLVPRLVVERPDAPAKLPL</sequence>
<evidence type="ECO:0000313" key="17">
    <source>
        <dbReference type="EMBL" id="RCX26160.1"/>
    </source>
</evidence>
<keyword evidence="6 14" id="KW-0004">4Fe-4S</keyword>
<dbReference type="InterPro" id="IPR007197">
    <property type="entry name" value="rSAM"/>
</dbReference>
<comment type="catalytic activity">
    <reaction evidence="1">
        <text>L-lysine = D-beta-lysine</text>
        <dbReference type="Rhea" id="RHEA:44148"/>
        <dbReference type="ChEBI" id="CHEBI:32551"/>
        <dbReference type="ChEBI" id="CHEBI:84138"/>
    </reaction>
</comment>
<feature type="domain" description="Radical SAM core" evidence="16">
    <location>
        <begin position="105"/>
        <end position="317"/>
    </location>
</feature>
<keyword evidence="10" id="KW-0408">Iron</keyword>
<evidence type="ECO:0000256" key="15">
    <source>
        <dbReference type="PIRSR" id="PIRSR603739-50"/>
    </source>
</evidence>
<comment type="cofactor">
    <cofactor evidence="2 15">
        <name>pyridoxal 5'-phosphate</name>
        <dbReference type="ChEBI" id="CHEBI:597326"/>
    </cofactor>
</comment>
<evidence type="ECO:0000256" key="10">
    <source>
        <dbReference type="ARBA" id="ARBA00023004"/>
    </source>
</evidence>
<dbReference type="PANTHER" id="PTHR30538">
    <property type="entry name" value="LYSINE 2,3-AMINOMUTASE-RELATED"/>
    <property type="match status" value="1"/>
</dbReference>
<dbReference type="InterPro" id="IPR013785">
    <property type="entry name" value="Aldolase_TIM"/>
</dbReference>
<dbReference type="InterPro" id="IPR058240">
    <property type="entry name" value="rSAM_sf"/>
</dbReference>
<keyword evidence="11 14" id="KW-0411">Iron-sulfur</keyword>
<dbReference type="SFLD" id="SFLDF00314">
    <property type="entry name" value="L-lysine_2_3-aminomutase_(yjeK"/>
    <property type="match status" value="1"/>
</dbReference>
<feature type="binding site" evidence="14">
    <location>
        <position position="123"/>
    </location>
    <ligand>
        <name>[4Fe-4S] cluster</name>
        <dbReference type="ChEBI" id="CHEBI:49883"/>
        <note>4Fe-4S-S-AdoMet</note>
    </ligand>
</feature>
<evidence type="ECO:0000256" key="5">
    <source>
        <dbReference type="ARBA" id="ARBA00022363"/>
    </source>
</evidence>
<dbReference type="RefSeq" id="WP_114280844.1">
    <property type="nucleotide sequence ID" value="NZ_QPJY01000011.1"/>
</dbReference>
<dbReference type="AlphaFoldDB" id="A0A369BWV5"/>
<evidence type="ECO:0000256" key="12">
    <source>
        <dbReference type="ARBA" id="ARBA00023235"/>
    </source>
</evidence>
<dbReference type="PANTHER" id="PTHR30538:SF1">
    <property type="entry name" value="L-LYSINE 2,3-AMINOMUTASE"/>
    <property type="match status" value="1"/>
</dbReference>
<keyword evidence="18" id="KW-1185">Reference proteome</keyword>
<dbReference type="GO" id="GO:0016853">
    <property type="term" value="F:isomerase activity"/>
    <property type="evidence" value="ECO:0007669"/>
    <property type="project" value="UniProtKB-KW"/>
</dbReference>
<dbReference type="CDD" id="cd01335">
    <property type="entry name" value="Radical_SAM"/>
    <property type="match status" value="1"/>
</dbReference>
<keyword evidence="8 14" id="KW-0479">Metal-binding</keyword>
<dbReference type="InterPro" id="IPR003739">
    <property type="entry name" value="Lys_aminomutase/Glu_NH3_mut"/>
</dbReference>
<evidence type="ECO:0000256" key="6">
    <source>
        <dbReference type="ARBA" id="ARBA00022485"/>
    </source>
</evidence>
<feature type="modified residue" description="N6-(pyridoxal phosphate)lysine" evidence="15">
    <location>
        <position position="331"/>
    </location>
</feature>
<evidence type="ECO:0000256" key="1">
    <source>
        <dbReference type="ARBA" id="ARBA00001352"/>
    </source>
</evidence>
<dbReference type="Gene3D" id="3.20.20.70">
    <property type="entry name" value="Aldolase class I"/>
    <property type="match status" value="1"/>
</dbReference>
<dbReference type="OrthoDB" id="9770937at2"/>
<gene>
    <name evidence="17" type="ORF">DFQ59_11134</name>
</gene>
<dbReference type="SFLD" id="SFLDS00029">
    <property type="entry name" value="Radical_SAM"/>
    <property type="match status" value="1"/>
</dbReference>
<dbReference type="SFLD" id="SFLDG01070">
    <property type="entry name" value="PLP-dependent"/>
    <property type="match status" value="1"/>
</dbReference>
<accession>A0A369BWV5</accession>
<feature type="binding site" evidence="14">
    <location>
        <position position="126"/>
    </location>
    <ligand>
        <name>[4Fe-4S] cluster</name>
        <dbReference type="ChEBI" id="CHEBI:49883"/>
        <note>4Fe-4S-S-AdoMet</note>
    </ligand>
</feature>
<dbReference type="PROSITE" id="PS51918">
    <property type="entry name" value="RADICAL_SAM"/>
    <property type="match status" value="1"/>
</dbReference>
<comment type="similarity">
    <text evidence="4">Belongs to the radical SAM superfamily. KamA family.</text>
</comment>
<dbReference type="SUPFAM" id="SSF102114">
    <property type="entry name" value="Radical SAM enzymes"/>
    <property type="match status" value="1"/>
</dbReference>
<reference evidence="17 18" key="1">
    <citation type="submission" date="2018-07" db="EMBL/GenBank/DDBJ databases">
        <title>Genomic Encyclopedia of Type Strains, Phase IV (KMG-IV): sequencing the most valuable type-strain genomes for metagenomic binning, comparative biology and taxonomic classification.</title>
        <authorList>
            <person name="Goeker M."/>
        </authorList>
    </citation>
    <scope>NUCLEOTIDE SEQUENCE [LARGE SCALE GENOMIC DNA]</scope>
    <source>
        <strain evidence="17 18">DSM 26407</strain>
    </source>
</reference>
<evidence type="ECO:0000256" key="2">
    <source>
        <dbReference type="ARBA" id="ARBA00001933"/>
    </source>
</evidence>
<evidence type="ECO:0000313" key="18">
    <source>
        <dbReference type="Proteomes" id="UP000252707"/>
    </source>
</evidence>
<dbReference type="NCBIfam" id="TIGR00238">
    <property type="entry name" value="KamA family radical SAM protein"/>
    <property type="match status" value="1"/>
</dbReference>
<dbReference type="InterPro" id="IPR022462">
    <property type="entry name" value="EpmB"/>
</dbReference>
<dbReference type="GO" id="GO:0051539">
    <property type="term" value="F:4 iron, 4 sulfur cluster binding"/>
    <property type="evidence" value="ECO:0007669"/>
    <property type="project" value="UniProtKB-KW"/>
</dbReference>
<feature type="binding site" evidence="14">
    <location>
        <position position="119"/>
    </location>
    <ligand>
        <name>[4Fe-4S] cluster</name>
        <dbReference type="ChEBI" id="CHEBI:49883"/>
        <note>4Fe-4S-S-AdoMet</note>
    </ligand>
</feature>
<evidence type="ECO:0000256" key="4">
    <source>
        <dbReference type="ARBA" id="ARBA00008703"/>
    </source>
</evidence>
<organism evidence="17 18">
    <name type="scientific">Thioalbus denitrificans</name>
    <dbReference type="NCBI Taxonomy" id="547122"/>
    <lineage>
        <taxon>Bacteria</taxon>
        <taxon>Pseudomonadati</taxon>
        <taxon>Pseudomonadota</taxon>
        <taxon>Gammaproteobacteria</taxon>
        <taxon>Chromatiales</taxon>
        <taxon>Ectothiorhodospiraceae</taxon>
        <taxon>Thioalbus</taxon>
    </lineage>
</organism>
<dbReference type="GO" id="GO:0046872">
    <property type="term" value="F:metal ion binding"/>
    <property type="evidence" value="ECO:0007669"/>
    <property type="project" value="UniProtKB-KW"/>
</dbReference>
<keyword evidence="12" id="KW-0413">Isomerase</keyword>
<dbReference type="NCBIfam" id="TIGR03821">
    <property type="entry name" value="EFP_modif_epmB"/>
    <property type="match status" value="1"/>
</dbReference>
<name>A0A369BWV5_9GAMM</name>
<comment type="caution">
    <text evidence="17">The sequence shown here is derived from an EMBL/GenBank/DDBJ whole genome shotgun (WGS) entry which is preliminary data.</text>
</comment>
<evidence type="ECO:0000256" key="8">
    <source>
        <dbReference type="ARBA" id="ARBA00022723"/>
    </source>
</evidence>
<keyword evidence="9 15" id="KW-0663">Pyridoxal phosphate</keyword>
<dbReference type="Proteomes" id="UP000252707">
    <property type="component" value="Unassembled WGS sequence"/>
</dbReference>
<evidence type="ECO:0000256" key="9">
    <source>
        <dbReference type="ARBA" id="ARBA00022898"/>
    </source>
</evidence>